<organism evidence="2">
    <name type="scientific">marine metagenome</name>
    <dbReference type="NCBI Taxonomy" id="408172"/>
    <lineage>
        <taxon>unclassified sequences</taxon>
        <taxon>metagenomes</taxon>
        <taxon>ecological metagenomes</taxon>
    </lineage>
</organism>
<reference evidence="2" key="1">
    <citation type="submission" date="2018-05" db="EMBL/GenBank/DDBJ databases">
        <authorList>
            <person name="Lanie J.A."/>
            <person name="Ng W.-L."/>
            <person name="Kazmierczak K.M."/>
            <person name="Andrzejewski T.M."/>
            <person name="Davidsen T.M."/>
            <person name="Wayne K.J."/>
            <person name="Tettelin H."/>
            <person name="Glass J.I."/>
            <person name="Rusch D."/>
            <person name="Podicherti R."/>
            <person name="Tsui H.-C.T."/>
            <person name="Winkler M.E."/>
        </authorList>
    </citation>
    <scope>NUCLEOTIDE SEQUENCE</scope>
</reference>
<gene>
    <name evidence="2" type="ORF">METZ01_LOCUS122741</name>
</gene>
<dbReference type="AlphaFoldDB" id="A0A381Y0B0"/>
<dbReference type="EMBL" id="UINC01016861">
    <property type="protein sequence ID" value="SVA69887.1"/>
    <property type="molecule type" value="Genomic_DNA"/>
</dbReference>
<proteinExistence type="predicted"/>
<feature type="region of interest" description="Disordered" evidence="1">
    <location>
        <begin position="1"/>
        <end position="24"/>
    </location>
</feature>
<protein>
    <submittedName>
        <fullName evidence="2">Uncharacterized protein</fullName>
    </submittedName>
</protein>
<name>A0A381Y0B0_9ZZZZ</name>
<evidence type="ECO:0000313" key="2">
    <source>
        <dbReference type="EMBL" id="SVA69887.1"/>
    </source>
</evidence>
<feature type="non-terminal residue" evidence="2">
    <location>
        <position position="1"/>
    </location>
</feature>
<sequence>QIGPANKVSLSQKMDTIEKKIKHD</sequence>
<evidence type="ECO:0000256" key="1">
    <source>
        <dbReference type="SAM" id="MobiDB-lite"/>
    </source>
</evidence>
<accession>A0A381Y0B0</accession>
<feature type="compositionally biased region" description="Basic and acidic residues" evidence="1">
    <location>
        <begin position="15"/>
        <end position="24"/>
    </location>
</feature>